<evidence type="ECO:0000256" key="1">
    <source>
        <dbReference type="ARBA" id="ARBA00004123"/>
    </source>
</evidence>
<dbReference type="GO" id="GO:0000786">
    <property type="term" value="C:nucleosome"/>
    <property type="evidence" value="ECO:0007669"/>
    <property type="project" value="UniProtKB-KW"/>
</dbReference>
<evidence type="ECO:0000256" key="7">
    <source>
        <dbReference type="ARBA" id="ARBA00023269"/>
    </source>
</evidence>
<dbReference type="InterPro" id="IPR004823">
    <property type="entry name" value="TAF_TATA-bd_Histone-like_dom"/>
</dbReference>
<dbReference type="GO" id="GO:0030527">
    <property type="term" value="F:structural constituent of chromatin"/>
    <property type="evidence" value="ECO:0007669"/>
    <property type="project" value="InterPro"/>
</dbReference>
<evidence type="ECO:0000256" key="2">
    <source>
        <dbReference type="ARBA" id="ARBA00004286"/>
    </source>
</evidence>
<keyword evidence="7 8" id="KW-0544">Nucleosome core</keyword>
<keyword evidence="4 8" id="KW-0158">Chromosome</keyword>
<evidence type="ECO:0000256" key="4">
    <source>
        <dbReference type="ARBA" id="ARBA00022454"/>
    </source>
</evidence>
<gene>
    <name evidence="11" type="ORF">OHC33_006917</name>
</gene>
<comment type="subcellular location">
    <subcellularLocation>
        <location evidence="2">Chromosome</location>
    </subcellularLocation>
    <subcellularLocation>
        <location evidence="1">Nucleus</location>
    </subcellularLocation>
</comment>
<organism evidence="11 12">
    <name type="scientific">Knufia fluminis</name>
    <dbReference type="NCBI Taxonomy" id="191047"/>
    <lineage>
        <taxon>Eukaryota</taxon>
        <taxon>Fungi</taxon>
        <taxon>Dikarya</taxon>
        <taxon>Ascomycota</taxon>
        <taxon>Pezizomycotina</taxon>
        <taxon>Eurotiomycetes</taxon>
        <taxon>Chaetothyriomycetidae</taxon>
        <taxon>Chaetothyriales</taxon>
        <taxon>Trichomeriaceae</taxon>
        <taxon>Knufia</taxon>
    </lineage>
</organism>
<feature type="region of interest" description="Disordered" evidence="9">
    <location>
        <begin position="190"/>
        <end position="216"/>
    </location>
</feature>
<sequence>MSPSSSSNAAQAAYPTPDTTPTKPAPGSRPGVATHTVSANNAVNSPSLSGSRPVPTNNPISFPLSFIGPLRFKKRRLTKEEVTRLALNKPTIRRLARRGGIRRIKDDIYAEVQRVIRARLRDILSKAIELVEHQGRKTLTTIDVVYALRLLGNPIFGFGSIVHGDEIKSRAEYMRRRREGFKWNVEEARRRREEQERDEREARVEQGLRQMRRGAR</sequence>
<feature type="region of interest" description="Disordered" evidence="9">
    <location>
        <begin position="1"/>
        <end position="35"/>
    </location>
</feature>
<feature type="domain" description="TATA box binding protein associated factor (TAF) histone-like fold" evidence="10">
    <location>
        <begin position="85"/>
        <end position="149"/>
    </location>
</feature>
<comment type="subunit">
    <text evidence="8">The nucleosome is a histone octamer containing two molecules each of H2A, H2B, H3 and H4 assembled in one H3-H4 heterotetramer and two H2A-H2B heterodimers. The octamer wraps approximately 147 bp of DNA.</text>
</comment>
<feature type="compositionally biased region" description="Basic and acidic residues" evidence="9">
    <location>
        <begin position="190"/>
        <end position="206"/>
    </location>
</feature>
<name>A0AAN8F5U7_9EURO</name>
<comment type="function">
    <text evidence="8">Core component of nucleosome. Nucleosomes wrap and compact DNA into chromatin, limiting DNA accessibility to the cellular machineries which require DNA as a template. Histones thereby play a central role in transcription regulation, DNA repair, DNA replication and chromosomal stability. DNA accessibility is regulated via a complex set of post-translational modifications of histones, also called histone code, and nucleosome remodeling.</text>
</comment>
<dbReference type="EMBL" id="JAKLMC020000017">
    <property type="protein sequence ID" value="KAK5952031.1"/>
    <property type="molecule type" value="Genomic_DNA"/>
</dbReference>
<evidence type="ECO:0000256" key="9">
    <source>
        <dbReference type="SAM" id="MobiDB-lite"/>
    </source>
</evidence>
<dbReference type="SMART" id="SM00803">
    <property type="entry name" value="TAF"/>
    <property type="match status" value="1"/>
</dbReference>
<dbReference type="PANTHER" id="PTHR10484">
    <property type="entry name" value="HISTONE H4"/>
    <property type="match status" value="1"/>
</dbReference>
<evidence type="ECO:0000313" key="12">
    <source>
        <dbReference type="Proteomes" id="UP001316803"/>
    </source>
</evidence>
<keyword evidence="12" id="KW-1185">Reference proteome</keyword>
<dbReference type="Pfam" id="PF02969">
    <property type="entry name" value="TAF"/>
    <property type="match status" value="1"/>
</dbReference>
<comment type="caution">
    <text evidence="11">The sequence shown here is derived from an EMBL/GenBank/DDBJ whole genome shotgun (WGS) entry which is preliminary data.</text>
</comment>
<feature type="compositionally biased region" description="Low complexity" evidence="9">
    <location>
        <begin position="1"/>
        <end position="26"/>
    </location>
</feature>
<keyword evidence="5 8" id="KW-0238">DNA-binding</keyword>
<evidence type="ECO:0000256" key="5">
    <source>
        <dbReference type="ARBA" id="ARBA00023125"/>
    </source>
</evidence>
<evidence type="ECO:0000256" key="3">
    <source>
        <dbReference type="ARBA" id="ARBA00006564"/>
    </source>
</evidence>
<evidence type="ECO:0000256" key="6">
    <source>
        <dbReference type="ARBA" id="ARBA00023242"/>
    </source>
</evidence>
<comment type="similarity">
    <text evidence="3 8">Belongs to the histone H4 family.</text>
</comment>
<dbReference type="SMART" id="SM00417">
    <property type="entry name" value="H4"/>
    <property type="match status" value="1"/>
</dbReference>
<dbReference type="GO" id="GO:0046982">
    <property type="term" value="F:protein heterodimerization activity"/>
    <property type="evidence" value="ECO:0007669"/>
    <property type="project" value="InterPro"/>
</dbReference>
<keyword evidence="6 8" id="KW-0539">Nucleus</keyword>
<evidence type="ECO:0000256" key="8">
    <source>
        <dbReference type="RuleBase" id="RU000528"/>
    </source>
</evidence>
<dbReference type="Gene3D" id="1.10.20.10">
    <property type="entry name" value="Histone, subunit A"/>
    <property type="match status" value="1"/>
</dbReference>
<dbReference type="Proteomes" id="UP001316803">
    <property type="component" value="Unassembled WGS sequence"/>
</dbReference>
<reference evidence="11 12" key="1">
    <citation type="submission" date="2022-12" db="EMBL/GenBank/DDBJ databases">
        <title>Genomic features and morphological characterization of a novel Knufia sp. strain isolated from spacecraft assembly facility.</title>
        <authorList>
            <person name="Teixeira M."/>
            <person name="Chander A.M."/>
            <person name="Stajich J.E."/>
            <person name="Venkateswaran K."/>
        </authorList>
    </citation>
    <scope>NUCLEOTIDE SEQUENCE [LARGE SCALE GENOMIC DNA]</scope>
    <source>
        <strain evidence="11 12">FJI-L2-BK-P2</strain>
    </source>
</reference>
<accession>A0AAN8F5U7</accession>
<dbReference type="InterPro" id="IPR001951">
    <property type="entry name" value="Histone_H4"/>
</dbReference>
<protein>
    <recommendedName>
        <fullName evidence="8">Histone H4</fullName>
    </recommendedName>
</protein>
<dbReference type="GO" id="GO:0005634">
    <property type="term" value="C:nucleus"/>
    <property type="evidence" value="ECO:0007669"/>
    <property type="project" value="UniProtKB-SubCell"/>
</dbReference>
<dbReference type="GO" id="GO:0003677">
    <property type="term" value="F:DNA binding"/>
    <property type="evidence" value="ECO:0007669"/>
    <property type="project" value="UniProtKB-KW"/>
</dbReference>
<evidence type="ECO:0000313" key="11">
    <source>
        <dbReference type="EMBL" id="KAK5952031.1"/>
    </source>
</evidence>
<dbReference type="AlphaFoldDB" id="A0AAN8F5U7"/>
<dbReference type="PRINTS" id="PR00623">
    <property type="entry name" value="HISTONEH4"/>
</dbReference>
<dbReference type="CDD" id="cd22912">
    <property type="entry name" value="HFD_H4"/>
    <property type="match status" value="1"/>
</dbReference>
<proteinExistence type="inferred from homology"/>
<dbReference type="SUPFAM" id="SSF47113">
    <property type="entry name" value="Histone-fold"/>
    <property type="match status" value="1"/>
</dbReference>
<dbReference type="InterPro" id="IPR009072">
    <property type="entry name" value="Histone-fold"/>
</dbReference>
<evidence type="ECO:0000259" key="10">
    <source>
        <dbReference type="SMART" id="SM00803"/>
    </source>
</evidence>